<protein>
    <submittedName>
        <fullName evidence="2">DUF5009 domain-containing protein</fullName>
    </submittedName>
</protein>
<feature type="transmembrane region" description="Helical" evidence="1">
    <location>
        <begin position="235"/>
        <end position="257"/>
    </location>
</feature>
<feature type="transmembrane region" description="Helical" evidence="1">
    <location>
        <begin position="263"/>
        <end position="283"/>
    </location>
</feature>
<feature type="transmembrane region" description="Helical" evidence="1">
    <location>
        <begin position="96"/>
        <end position="115"/>
    </location>
</feature>
<gene>
    <name evidence="2" type="ORF">D1614_00935</name>
</gene>
<feature type="transmembrane region" description="Helical" evidence="1">
    <location>
        <begin position="121"/>
        <end position="143"/>
    </location>
</feature>
<dbReference type="OrthoDB" id="9788724at2"/>
<evidence type="ECO:0000313" key="2">
    <source>
        <dbReference type="EMBL" id="RIJ50533.1"/>
    </source>
</evidence>
<dbReference type="PANTHER" id="PTHR31061">
    <property type="entry name" value="LD22376P"/>
    <property type="match status" value="1"/>
</dbReference>
<keyword evidence="3" id="KW-1185">Reference proteome</keyword>
<feature type="transmembrane region" description="Helical" evidence="1">
    <location>
        <begin position="12"/>
        <end position="34"/>
    </location>
</feature>
<dbReference type="Proteomes" id="UP000265926">
    <property type="component" value="Unassembled WGS sequence"/>
</dbReference>
<comment type="caution">
    <text evidence="2">The sequence shown here is derived from an EMBL/GenBank/DDBJ whole genome shotgun (WGS) entry which is preliminary data.</text>
</comment>
<keyword evidence="1" id="KW-0812">Transmembrane</keyword>
<keyword evidence="1" id="KW-0472">Membrane</keyword>
<keyword evidence="1" id="KW-1133">Transmembrane helix</keyword>
<feature type="transmembrane region" description="Helical" evidence="1">
    <location>
        <begin position="295"/>
        <end position="318"/>
    </location>
</feature>
<dbReference type="AlphaFoldDB" id="A0A399T9B8"/>
<feature type="transmembrane region" description="Helical" evidence="1">
    <location>
        <begin position="338"/>
        <end position="358"/>
    </location>
</feature>
<evidence type="ECO:0000256" key="1">
    <source>
        <dbReference type="SAM" id="Phobius"/>
    </source>
</evidence>
<feature type="transmembrane region" description="Helical" evidence="1">
    <location>
        <begin position="66"/>
        <end position="84"/>
    </location>
</feature>
<proteinExistence type="predicted"/>
<dbReference type="PANTHER" id="PTHR31061:SF24">
    <property type="entry name" value="LD22376P"/>
    <property type="match status" value="1"/>
</dbReference>
<feature type="transmembrane region" description="Helical" evidence="1">
    <location>
        <begin position="201"/>
        <end position="223"/>
    </location>
</feature>
<sequence length="366" mass="41408">MTQNNQASERLLSLDFFRGLTMFLLIAEFTRLFWYMHVPELEGTVIYFLGNQLRHHPWHGLHAWDLVQPFFMFIVGVAMPLSYAKRIKKGETHSQIFKHIALRCFLLLFLGWFLSCISAGKIVFFFQNVLAQLAVTILIAFLIMRKKVVTQILISIGLLVVTELLYRFFWVEGFDQAFTPAKNFGAWVDMQISGALSGGHWVSFNAIPTAAHTIWGVLAGKLLMSDKTYRYKLQVLVLAGIAGLAIGYGLDAVTPIIKRISTSTFVFASGGWTFLALSFSFWLIDMMKVKKGVKFFAIVGMNPLLIYLFAHVGGAQLVRQVVFPVANSGLSWAGELTVNIVASIMAAMGLWYICYWLYKRKIFIKI</sequence>
<organism evidence="2 3">
    <name type="scientific">Maribellus luteus</name>
    <dbReference type="NCBI Taxonomy" id="2305463"/>
    <lineage>
        <taxon>Bacteria</taxon>
        <taxon>Pseudomonadati</taxon>
        <taxon>Bacteroidota</taxon>
        <taxon>Bacteroidia</taxon>
        <taxon>Marinilabiliales</taxon>
        <taxon>Prolixibacteraceae</taxon>
        <taxon>Maribellus</taxon>
    </lineage>
</organism>
<evidence type="ECO:0000313" key="3">
    <source>
        <dbReference type="Proteomes" id="UP000265926"/>
    </source>
</evidence>
<dbReference type="EMBL" id="QWGR01000001">
    <property type="protein sequence ID" value="RIJ50533.1"/>
    <property type="molecule type" value="Genomic_DNA"/>
</dbReference>
<feature type="transmembrane region" description="Helical" evidence="1">
    <location>
        <begin position="152"/>
        <end position="170"/>
    </location>
</feature>
<name>A0A399T9B8_9BACT</name>
<accession>A0A399T9B8</accession>
<reference evidence="2 3" key="1">
    <citation type="submission" date="2018-08" db="EMBL/GenBank/DDBJ databases">
        <title>Pallidiluteibacterium maritimus gen. nov., sp. nov., isolated from coastal sediment.</title>
        <authorList>
            <person name="Zhou L.Y."/>
        </authorList>
    </citation>
    <scope>NUCLEOTIDE SEQUENCE [LARGE SCALE GENOMIC DNA]</scope>
    <source>
        <strain evidence="2 3">XSD2</strain>
    </source>
</reference>